<dbReference type="Pfam" id="PF13649">
    <property type="entry name" value="Methyltransf_25"/>
    <property type="match status" value="1"/>
</dbReference>
<dbReference type="InterPro" id="IPR041698">
    <property type="entry name" value="Methyltransf_25"/>
</dbReference>
<name>A0A511AG32_9MICO</name>
<sequence>MTSASIGAAYDARAAEYVELAGDVEQMDAADRSLISQWRDATPGRLLDAGCGPGLWTDFLDDENRDVIGLDISEELLAAARSRHPHLRLEQGSFYALPVADASLGGILAWYSLIHTPPAELPAVLEEFARAVAPGGSLLIGFFDGPPRQPFAHAVTEAYFWSAEALSDLLAPAGFTVSHQERRERASDEVSIRPHGALIATRH</sequence>
<keyword evidence="1 4" id="KW-0489">Methyltransferase</keyword>
<evidence type="ECO:0000259" key="3">
    <source>
        <dbReference type="Pfam" id="PF13649"/>
    </source>
</evidence>
<dbReference type="SUPFAM" id="SSF53335">
    <property type="entry name" value="S-adenosyl-L-methionine-dependent methyltransferases"/>
    <property type="match status" value="1"/>
</dbReference>
<dbReference type="PANTHER" id="PTHR43861">
    <property type="entry name" value="TRANS-ACONITATE 2-METHYLTRANSFERASE-RELATED"/>
    <property type="match status" value="1"/>
</dbReference>
<evidence type="ECO:0000313" key="4">
    <source>
        <dbReference type="EMBL" id="GEK87108.1"/>
    </source>
</evidence>
<dbReference type="OrthoDB" id="9805171at2"/>
<dbReference type="GO" id="GO:0032259">
    <property type="term" value="P:methylation"/>
    <property type="evidence" value="ECO:0007669"/>
    <property type="project" value="UniProtKB-KW"/>
</dbReference>
<dbReference type="Proteomes" id="UP000321225">
    <property type="component" value="Unassembled WGS sequence"/>
</dbReference>
<dbReference type="EMBL" id="BJUW01000010">
    <property type="protein sequence ID" value="GEK87108.1"/>
    <property type="molecule type" value="Genomic_DNA"/>
</dbReference>
<dbReference type="CDD" id="cd02440">
    <property type="entry name" value="AdoMet_MTases"/>
    <property type="match status" value="1"/>
</dbReference>
<evidence type="ECO:0000256" key="2">
    <source>
        <dbReference type="ARBA" id="ARBA00022679"/>
    </source>
</evidence>
<protein>
    <submittedName>
        <fullName evidence="4">Methyltransferase</fullName>
    </submittedName>
</protein>
<dbReference type="InterPro" id="IPR029063">
    <property type="entry name" value="SAM-dependent_MTases_sf"/>
</dbReference>
<keyword evidence="2 4" id="KW-0808">Transferase</keyword>
<evidence type="ECO:0000313" key="5">
    <source>
        <dbReference type="Proteomes" id="UP000321225"/>
    </source>
</evidence>
<dbReference type="Gene3D" id="3.40.50.150">
    <property type="entry name" value="Vaccinia Virus protein VP39"/>
    <property type="match status" value="1"/>
</dbReference>
<reference evidence="4 5" key="1">
    <citation type="submission" date="2019-07" db="EMBL/GenBank/DDBJ databases">
        <title>Whole genome shotgun sequence of Microbacterium aerolatum NBRC 103071.</title>
        <authorList>
            <person name="Hosoyama A."/>
            <person name="Uohara A."/>
            <person name="Ohji S."/>
            <person name="Ichikawa N."/>
        </authorList>
    </citation>
    <scope>NUCLEOTIDE SEQUENCE [LARGE SCALE GENOMIC DNA]</scope>
    <source>
        <strain evidence="4 5">NBRC 103071</strain>
    </source>
</reference>
<accession>A0A511AG32</accession>
<gene>
    <name evidence="4" type="ORF">MAE01_22840</name>
</gene>
<proteinExistence type="predicted"/>
<organism evidence="4 5">
    <name type="scientific">Microbacterium aerolatum</name>
    <dbReference type="NCBI Taxonomy" id="153731"/>
    <lineage>
        <taxon>Bacteria</taxon>
        <taxon>Bacillati</taxon>
        <taxon>Actinomycetota</taxon>
        <taxon>Actinomycetes</taxon>
        <taxon>Micrococcales</taxon>
        <taxon>Microbacteriaceae</taxon>
        <taxon>Microbacterium</taxon>
    </lineage>
</organism>
<dbReference type="RefSeq" id="WP_147039691.1">
    <property type="nucleotide sequence ID" value="NZ_BJUW01000010.1"/>
</dbReference>
<dbReference type="AlphaFoldDB" id="A0A511AG32"/>
<evidence type="ECO:0000256" key="1">
    <source>
        <dbReference type="ARBA" id="ARBA00022603"/>
    </source>
</evidence>
<dbReference type="PANTHER" id="PTHR43861:SF1">
    <property type="entry name" value="TRANS-ACONITATE 2-METHYLTRANSFERASE"/>
    <property type="match status" value="1"/>
</dbReference>
<keyword evidence="5" id="KW-1185">Reference proteome</keyword>
<comment type="caution">
    <text evidence="4">The sequence shown here is derived from an EMBL/GenBank/DDBJ whole genome shotgun (WGS) entry which is preliminary data.</text>
</comment>
<feature type="domain" description="Methyltransferase" evidence="3">
    <location>
        <begin position="47"/>
        <end position="136"/>
    </location>
</feature>
<dbReference type="GO" id="GO:0008168">
    <property type="term" value="F:methyltransferase activity"/>
    <property type="evidence" value="ECO:0007669"/>
    <property type="project" value="UniProtKB-KW"/>
</dbReference>